<dbReference type="PANTHER" id="PTHR47926">
    <property type="entry name" value="PENTATRICOPEPTIDE REPEAT-CONTAINING PROTEIN"/>
    <property type="match status" value="1"/>
</dbReference>
<dbReference type="EMBL" id="CAUOFW020006602">
    <property type="protein sequence ID" value="CAK9175373.1"/>
    <property type="molecule type" value="Genomic_DNA"/>
</dbReference>
<comment type="caution">
    <text evidence="2">The sequence shown here is derived from an EMBL/GenBank/DDBJ whole genome shotgun (WGS) entry which is preliminary data.</text>
</comment>
<dbReference type="InterPro" id="IPR046960">
    <property type="entry name" value="PPR_At4g14850-like_plant"/>
</dbReference>
<feature type="transmembrane region" description="Helical" evidence="1">
    <location>
        <begin position="42"/>
        <end position="58"/>
    </location>
</feature>
<proteinExistence type="predicted"/>
<feature type="transmembrane region" description="Helical" evidence="1">
    <location>
        <begin position="12"/>
        <end position="30"/>
    </location>
</feature>
<dbReference type="AlphaFoldDB" id="A0ABC8U0U5"/>
<evidence type="ECO:0000256" key="1">
    <source>
        <dbReference type="SAM" id="Phobius"/>
    </source>
</evidence>
<keyword evidence="1" id="KW-0812">Transmembrane</keyword>
<dbReference type="InterPro" id="IPR011990">
    <property type="entry name" value="TPR-like_helical_dom_sf"/>
</dbReference>
<reference evidence="2 3" key="1">
    <citation type="submission" date="2024-02" db="EMBL/GenBank/DDBJ databases">
        <authorList>
            <person name="Vignale AGUSTIN F."/>
            <person name="Sosa J E."/>
            <person name="Modenutti C."/>
        </authorList>
    </citation>
    <scope>NUCLEOTIDE SEQUENCE [LARGE SCALE GENOMIC DNA]</scope>
</reference>
<dbReference type="Proteomes" id="UP001642360">
    <property type="component" value="Unassembled WGS sequence"/>
</dbReference>
<accession>A0ABC8U0U5</accession>
<name>A0ABC8U0U5_9AQUA</name>
<keyword evidence="1" id="KW-0472">Membrane</keyword>
<organism evidence="2 3">
    <name type="scientific">Ilex paraguariensis</name>
    <name type="common">yerba mate</name>
    <dbReference type="NCBI Taxonomy" id="185542"/>
    <lineage>
        <taxon>Eukaryota</taxon>
        <taxon>Viridiplantae</taxon>
        <taxon>Streptophyta</taxon>
        <taxon>Embryophyta</taxon>
        <taxon>Tracheophyta</taxon>
        <taxon>Spermatophyta</taxon>
        <taxon>Magnoliopsida</taxon>
        <taxon>eudicotyledons</taxon>
        <taxon>Gunneridae</taxon>
        <taxon>Pentapetalae</taxon>
        <taxon>asterids</taxon>
        <taxon>campanulids</taxon>
        <taxon>Aquifoliales</taxon>
        <taxon>Aquifoliaceae</taxon>
        <taxon>Ilex</taxon>
    </lineage>
</organism>
<keyword evidence="3" id="KW-1185">Reference proteome</keyword>
<evidence type="ECO:0000313" key="3">
    <source>
        <dbReference type="Proteomes" id="UP001642360"/>
    </source>
</evidence>
<keyword evidence="1" id="KW-1133">Transmembrane helix</keyword>
<gene>
    <name evidence="2" type="ORF">ILEXP_LOCUS45166</name>
</gene>
<protein>
    <submittedName>
        <fullName evidence="2">Uncharacterized protein</fullName>
    </submittedName>
</protein>
<sequence length="138" mass="15881">MQNNFKMLRSMMNVNGWALFVLVHYFHLMLHSHILCPDHHTIPFVLIACGNALLVVAGEQMHNWVVKNGLALADGHLGPLIRFSAKCQVLEDARKLFGEIPNRDVVQCNVLISGYVDVVWLWKVGNFFRVCWYLEWSC</sequence>
<evidence type="ECO:0000313" key="2">
    <source>
        <dbReference type="EMBL" id="CAK9175373.1"/>
    </source>
</evidence>
<dbReference type="Gene3D" id="1.25.40.10">
    <property type="entry name" value="Tetratricopeptide repeat domain"/>
    <property type="match status" value="1"/>
</dbReference>